<organism evidence="2 3">
    <name type="scientific">Symbiodinium microadriaticum</name>
    <name type="common">Dinoflagellate</name>
    <name type="synonym">Zooxanthella microadriatica</name>
    <dbReference type="NCBI Taxonomy" id="2951"/>
    <lineage>
        <taxon>Eukaryota</taxon>
        <taxon>Sar</taxon>
        <taxon>Alveolata</taxon>
        <taxon>Dinophyceae</taxon>
        <taxon>Suessiales</taxon>
        <taxon>Symbiodiniaceae</taxon>
        <taxon>Symbiodinium</taxon>
    </lineage>
</organism>
<reference evidence="2 3" key="1">
    <citation type="submission" date="2016-02" db="EMBL/GenBank/DDBJ databases">
        <title>Genome analysis of coral dinoflagellate symbionts highlights evolutionary adaptations to a symbiotic lifestyle.</title>
        <authorList>
            <person name="Aranda M."/>
            <person name="Li Y."/>
            <person name="Liew Y.J."/>
            <person name="Baumgarten S."/>
            <person name="Simakov O."/>
            <person name="Wilson M."/>
            <person name="Piel J."/>
            <person name="Ashoor H."/>
            <person name="Bougouffa S."/>
            <person name="Bajic V.B."/>
            <person name="Ryu T."/>
            <person name="Ravasi T."/>
            <person name="Bayer T."/>
            <person name="Micklem G."/>
            <person name="Kim H."/>
            <person name="Bhak J."/>
            <person name="Lajeunesse T.C."/>
            <person name="Voolstra C.R."/>
        </authorList>
    </citation>
    <scope>NUCLEOTIDE SEQUENCE [LARGE SCALE GENOMIC DNA]</scope>
    <source>
        <strain evidence="2 3">CCMP2467</strain>
    </source>
</reference>
<gene>
    <name evidence="2" type="ORF">AK812_SmicGene9145</name>
</gene>
<evidence type="ECO:0000313" key="2">
    <source>
        <dbReference type="EMBL" id="OLQ07463.1"/>
    </source>
</evidence>
<accession>A0A1Q9EJ34</accession>
<name>A0A1Q9EJ34_SYMMI</name>
<protein>
    <submittedName>
        <fullName evidence="2">Uncharacterized protein</fullName>
    </submittedName>
</protein>
<evidence type="ECO:0000313" key="3">
    <source>
        <dbReference type="Proteomes" id="UP000186817"/>
    </source>
</evidence>
<dbReference type="Proteomes" id="UP000186817">
    <property type="component" value="Unassembled WGS sequence"/>
</dbReference>
<comment type="caution">
    <text evidence="2">The sequence shown here is derived from an EMBL/GenBank/DDBJ whole genome shotgun (WGS) entry which is preliminary data.</text>
</comment>
<feature type="region of interest" description="Disordered" evidence="1">
    <location>
        <begin position="299"/>
        <end position="338"/>
    </location>
</feature>
<dbReference type="InterPro" id="IPR043502">
    <property type="entry name" value="DNA/RNA_pol_sf"/>
</dbReference>
<sequence>MASVTLESKAAFLERCRRIEMTDATIEGLRAAGFDTFGSLGFAVCANPQALEEGQVIKFIGDTFPAGLTLKQSACIRKLLFESQALSLQDFKARVEPPPVDAPPRKMPVAERLAREKAQREKLNGLIWGPEMQPGQGVVDACVDMLEQNVLVYMPPHKFVSRSQEISCVKRDKSVLVDTDGGLKVTAKNQDMSCDASTEYALRQAWQRRSLAFDLAGLATFHALEGWVNKMFLVLSRPIPPGYRPVNIQQLISADRALFIRAADALVGSLTGVPGRAKPLDEQIVLLQDSPEIVQYMTPLQGNDNKRPFTPGDGSVPPPDPHKKPRPPKDPKKADPKKPKKFVVFPTACISLVQYRFVSERVKNFRFTSLSLFLNVKTDFHVDSYNSPGDDNCVFKINDFGQGGIWVEHPNGPAVRNIKGHSVAGRVLGFEQGYVRFNARALRHATESWTGDRMVLVAFTINDPSALTPQDISCAGVPQPPQLRLRAANRLYRFTAKILIACLQEERFISIENPATSHFWSVLDALVLEWPQSMQDAYAKLLRVDFAQSMHGGTRPKVSRFLTNVPSFVALACRCDASHPHDAWGAQWSPSGWRFATHLEAQYPRLLCRRIVHALCTSLTPSQVRALAPSVSLHTDALATLAVQSRRFPPLVSEFRQVVHLPAEAPKPANSKTLLPGDSSGSLDKVGIYRTPEEFMGAANSVRHPMDTQNPLAKVTCDALDTIFGQDPKYVRLKRKTNLLKVQLLAKQLAQEEDVLRASMSDGTRKVLGTKRLVLWERLLRQEGYDDLDVIPLMQRGVPLVGTPDTPACFEAKLTPATITEHQLRETARWRRKSLVAKPLGMTDDCFDPLEEACNDEVQRGSLEGPFYSEEAVSEYLGHDRWCCVRRFILLQNDKYRPIDDCAECQLNDGYSSTFKLRLQDADYFACLVLNICKRILASSSRDDLAEWSGKCLDLSRAYKQLAILPEHVDLAVCLVHTREGKPVFYVPNSLMFGSNAAVYAFNRVSRSIFFLLSRLLIIPLSCFYDDFPILIPTRDASEVDGMISDLLDILGWEHKRTGEGHKGLPFAKLVDILGMRADLTCVAAGTVTLSNKPGRINKICDFVMSIKSAGCVTRHQAQVLLGLLNFACGYYHGRALRYLCKGLIDVVSGGSLEGCALKDFCDEVEKTLRTTPPRVIRVNSCQDVLHLYVDGSWENGFAGIGAVMVDPASHTGRVWEGVVPGHIISQWKKEVGDHLICQIELYAALCMRVHLADFLVDRKLILWTDNDATRLCLVKGRSPSPSMHTMIMRFGRTDVDKPCYVWIDRVPSMSNPADAPSRGDGKNILRSVGARRLESFPTLSSLE</sequence>
<evidence type="ECO:0000256" key="1">
    <source>
        <dbReference type="SAM" id="MobiDB-lite"/>
    </source>
</evidence>
<proteinExistence type="predicted"/>
<feature type="compositionally biased region" description="Basic and acidic residues" evidence="1">
    <location>
        <begin position="327"/>
        <end position="337"/>
    </location>
</feature>
<keyword evidence="3" id="KW-1185">Reference proteome</keyword>
<dbReference type="OrthoDB" id="444683at2759"/>
<dbReference type="SUPFAM" id="SSF56672">
    <property type="entry name" value="DNA/RNA polymerases"/>
    <property type="match status" value="1"/>
</dbReference>
<dbReference type="EMBL" id="LSRX01000138">
    <property type="protein sequence ID" value="OLQ07463.1"/>
    <property type="molecule type" value="Genomic_DNA"/>
</dbReference>